<dbReference type="Proteomes" id="UP001055811">
    <property type="component" value="Linkage Group LG04"/>
</dbReference>
<accession>A0ACB9E111</accession>
<sequence>MKSVHQIGLEDAKLRAMKAWVLKSGGGKDKHSGDGGQSMAYRGSFKFDPPNKPFVGFPNQIPQFHVRALILMVLLNWMYCK</sequence>
<evidence type="ECO:0000313" key="1">
    <source>
        <dbReference type="EMBL" id="KAI3752467.1"/>
    </source>
</evidence>
<organism evidence="1 2">
    <name type="scientific">Cichorium intybus</name>
    <name type="common">Chicory</name>
    <dbReference type="NCBI Taxonomy" id="13427"/>
    <lineage>
        <taxon>Eukaryota</taxon>
        <taxon>Viridiplantae</taxon>
        <taxon>Streptophyta</taxon>
        <taxon>Embryophyta</taxon>
        <taxon>Tracheophyta</taxon>
        <taxon>Spermatophyta</taxon>
        <taxon>Magnoliopsida</taxon>
        <taxon>eudicotyledons</taxon>
        <taxon>Gunneridae</taxon>
        <taxon>Pentapetalae</taxon>
        <taxon>asterids</taxon>
        <taxon>campanulids</taxon>
        <taxon>Asterales</taxon>
        <taxon>Asteraceae</taxon>
        <taxon>Cichorioideae</taxon>
        <taxon>Cichorieae</taxon>
        <taxon>Cichoriinae</taxon>
        <taxon>Cichorium</taxon>
    </lineage>
</organism>
<protein>
    <submittedName>
        <fullName evidence="1">Uncharacterized protein</fullName>
    </submittedName>
</protein>
<keyword evidence="2" id="KW-1185">Reference proteome</keyword>
<evidence type="ECO:0000313" key="2">
    <source>
        <dbReference type="Proteomes" id="UP001055811"/>
    </source>
</evidence>
<comment type="caution">
    <text evidence="1">The sequence shown here is derived from an EMBL/GenBank/DDBJ whole genome shotgun (WGS) entry which is preliminary data.</text>
</comment>
<reference evidence="2" key="1">
    <citation type="journal article" date="2022" name="Mol. Ecol. Resour.">
        <title>The genomes of chicory, endive, great burdock and yacon provide insights into Asteraceae palaeo-polyploidization history and plant inulin production.</title>
        <authorList>
            <person name="Fan W."/>
            <person name="Wang S."/>
            <person name="Wang H."/>
            <person name="Wang A."/>
            <person name="Jiang F."/>
            <person name="Liu H."/>
            <person name="Zhao H."/>
            <person name="Xu D."/>
            <person name="Zhang Y."/>
        </authorList>
    </citation>
    <scope>NUCLEOTIDE SEQUENCE [LARGE SCALE GENOMIC DNA]</scope>
    <source>
        <strain evidence="2">cv. Punajuju</strain>
    </source>
</reference>
<name>A0ACB9E111_CICIN</name>
<proteinExistence type="predicted"/>
<dbReference type="EMBL" id="CM042012">
    <property type="protein sequence ID" value="KAI3752467.1"/>
    <property type="molecule type" value="Genomic_DNA"/>
</dbReference>
<gene>
    <name evidence="1" type="ORF">L2E82_24500</name>
</gene>
<reference evidence="1 2" key="2">
    <citation type="journal article" date="2022" name="Mol. Ecol. Resour.">
        <title>The genomes of chicory, endive, great burdock and yacon provide insights into Asteraceae paleo-polyploidization history and plant inulin production.</title>
        <authorList>
            <person name="Fan W."/>
            <person name="Wang S."/>
            <person name="Wang H."/>
            <person name="Wang A."/>
            <person name="Jiang F."/>
            <person name="Liu H."/>
            <person name="Zhao H."/>
            <person name="Xu D."/>
            <person name="Zhang Y."/>
        </authorList>
    </citation>
    <scope>NUCLEOTIDE SEQUENCE [LARGE SCALE GENOMIC DNA]</scope>
    <source>
        <strain evidence="2">cv. Punajuju</strain>
        <tissue evidence="1">Leaves</tissue>
    </source>
</reference>